<evidence type="ECO:0000313" key="2">
    <source>
        <dbReference type="Proteomes" id="UP000076078"/>
    </source>
</evidence>
<comment type="caution">
    <text evidence="1">The sequence shown here is derived from an EMBL/GenBank/DDBJ whole genome shotgun (WGS) entry which is preliminary data.</text>
</comment>
<gene>
    <name evidence="1" type="ORF">DLAC_11256</name>
</gene>
<dbReference type="EMBL" id="LODT01000051">
    <property type="protein sequence ID" value="KYQ88532.1"/>
    <property type="molecule type" value="Genomic_DNA"/>
</dbReference>
<dbReference type="AlphaFoldDB" id="A0A151Z3J3"/>
<name>A0A151Z3J3_TIELA</name>
<sequence length="500" mass="58196">MISDYLVKLILEYLININYVQFLKTYTLVCKHWTYKLISTLAIEQSIEIIRSTLDIETTFNLNLLKKYRLTKYLLYFNSVLTDFIKSNFGVHIKSIYTNELLVDSLMNTQLYPNLSQVFIKHSPKLPITFLETFKISQYSNTIDFHLYYSGQDSGIIVLDINDFIQFSYISLSHCTIKFKISKISSKNRIKSLTLFSVGKDIPQMKLLLNQSPMLEELSLEFNFNEEQCTLFFKDMFTATIPWTLKVLYISEPIMIESVLVYILETVKSEKVEIYLDEVAPDKQVETIKLNPSIKKLLFYADYNIHNYIDNYENLESLNSNSEISTKPLIAKIKKLKCQTDYLWTNIKHFSETLTSVTVSHIFNTFTIDNVITLLNIKTLDRIHVSCFKLQAYNLVPDALVDSLKSNTNLTCFILDSTYQVSDYSHLNSIINILQTNYTLKSLGLPRDYEQLPEDLTLINKQLCELFTKNKTIMKTSLRTIRPLYPILDQFFIGNASKLN</sequence>
<accession>A0A151Z3J3</accession>
<protein>
    <submittedName>
        <fullName evidence="1">Uncharacterized protein</fullName>
    </submittedName>
</protein>
<reference evidence="1 2" key="1">
    <citation type="submission" date="2015-12" db="EMBL/GenBank/DDBJ databases">
        <title>Dictyostelia acquired genes for synthesis and detection of signals that induce cell-type specialization by lateral gene transfer from prokaryotes.</title>
        <authorList>
            <person name="Gloeckner G."/>
            <person name="Schaap P."/>
        </authorList>
    </citation>
    <scope>NUCLEOTIDE SEQUENCE [LARGE SCALE GENOMIC DNA]</scope>
    <source>
        <strain evidence="1 2">TK</strain>
    </source>
</reference>
<dbReference type="InParanoid" id="A0A151Z3J3"/>
<evidence type="ECO:0000313" key="1">
    <source>
        <dbReference type="EMBL" id="KYQ88532.1"/>
    </source>
</evidence>
<proteinExistence type="predicted"/>
<keyword evidence="2" id="KW-1185">Reference proteome</keyword>
<organism evidence="1 2">
    <name type="scientific">Tieghemostelium lacteum</name>
    <name type="common">Slime mold</name>
    <name type="synonym">Dictyostelium lacteum</name>
    <dbReference type="NCBI Taxonomy" id="361077"/>
    <lineage>
        <taxon>Eukaryota</taxon>
        <taxon>Amoebozoa</taxon>
        <taxon>Evosea</taxon>
        <taxon>Eumycetozoa</taxon>
        <taxon>Dictyostelia</taxon>
        <taxon>Dictyosteliales</taxon>
        <taxon>Raperosteliaceae</taxon>
        <taxon>Tieghemostelium</taxon>
    </lineage>
</organism>
<dbReference type="Proteomes" id="UP000076078">
    <property type="component" value="Unassembled WGS sequence"/>
</dbReference>